<comment type="caution">
    <text evidence="1">The sequence shown here is derived from an EMBL/GenBank/DDBJ whole genome shotgun (WGS) entry which is preliminary data.</text>
</comment>
<sequence length="121" mass="13489">MALFSAFHLKGMPQKFVNLLRSLYSCTSDRVRVNGAFEMTSGVRQGCPISLFSFDFIMNETMENTLRNLQDVSVKLGSSEKLCDYAGDLVCLFGCAEHALRALDRLAKAEAIRHALCTFKV</sequence>
<gene>
    <name evidence="1" type="ORF">FGIG_07746</name>
</gene>
<organism evidence="1 2">
    <name type="scientific">Fasciola gigantica</name>
    <name type="common">Giant liver fluke</name>
    <dbReference type="NCBI Taxonomy" id="46835"/>
    <lineage>
        <taxon>Eukaryota</taxon>
        <taxon>Metazoa</taxon>
        <taxon>Spiralia</taxon>
        <taxon>Lophotrochozoa</taxon>
        <taxon>Platyhelminthes</taxon>
        <taxon>Trematoda</taxon>
        <taxon>Digenea</taxon>
        <taxon>Plagiorchiida</taxon>
        <taxon>Echinostomata</taxon>
        <taxon>Echinostomatoidea</taxon>
        <taxon>Fasciolidae</taxon>
        <taxon>Fasciola</taxon>
    </lineage>
</organism>
<name>A0A504YD43_FASGI</name>
<reference evidence="1 2" key="1">
    <citation type="submission" date="2019-04" db="EMBL/GenBank/DDBJ databases">
        <title>Annotation for the trematode Fasciola gigantica.</title>
        <authorList>
            <person name="Choi Y.-J."/>
        </authorList>
    </citation>
    <scope>NUCLEOTIDE SEQUENCE [LARGE SCALE GENOMIC DNA]</scope>
    <source>
        <strain evidence="1">Uganda_cow_1</strain>
    </source>
</reference>
<dbReference type="AlphaFoldDB" id="A0A504YD43"/>
<dbReference type="OrthoDB" id="413835at2759"/>
<keyword evidence="2" id="KW-1185">Reference proteome</keyword>
<evidence type="ECO:0000313" key="1">
    <source>
        <dbReference type="EMBL" id="TPP58993.1"/>
    </source>
</evidence>
<evidence type="ECO:0000313" key="2">
    <source>
        <dbReference type="Proteomes" id="UP000316759"/>
    </source>
</evidence>
<dbReference type="Proteomes" id="UP000316759">
    <property type="component" value="Unassembled WGS sequence"/>
</dbReference>
<protein>
    <submittedName>
        <fullName evidence="1">Uncharacterized protein</fullName>
    </submittedName>
</protein>
<accession>A0A504YD43</accession>
<dbReference type="EMBL" id="SUNJ01011302">
    <property type="protein sequence ID" value="TPP58993.1"/>
    <property type="molecule type" value="Genomic_DNA"/>
</dbReference>
<proteinExistence type="predicted"/>